<dbReference type="GO" id="GO:0042910">
    <property type="term" value="F:xenobiotic transmembrane transporter activity"/>
    <property type="evidence" value="ECO:0007669"/>
    <property type="project" value="InterPro"/>
</dbReference>
<dbReference type="EMBL" id="MK890741">
    <property type="protein sequence ID" value="QFR37246.1"/>
    <property type="molecule type" value="Genomic_DNA"/>
</dbReference>
<feature type="transmembrane region" description="Helical" evidence="6">
    <location>
        <begin position="402"/>
        <end position="422"/>
    </location>
</feature>
<feature type="transmembrane region" description="Helical" evidence="6">
    <location>
        <begin position="317"/>
        <end position="343"/>
    </location>
</feature>
<dbReference type="PANTHER" id="PTHR11206">
    <property type="entry name" value="MULTIDRUG RESISTANCE PROTEIN"/>
    <property type="match status" value="1"/>
</dbReference>
<sequence length="598" mass="65221">MSDQPITSGPAPYLDVPRIETITQHMMTGTRRGSLASTINDAGSILDFFRPVDRNDIESEDDEDADYIDQQTPLLHSLRDPSSVAPYTLTGPADLISSYDPSGKGSLANLKRIKSHNTIKHVMSTGHLPDVDTTFPKEFKIVCKYSVPLVITFLLQYSLNVASVFSVGRIGKTELAAVSLAGMTANITGYCLFQGTSTSLDTLCAQAYGRRDYRSVGLHFLRCTIFLFMLCVPIITIWVVFANPILAALVDDDRLVALASKYLAILSIGLPAFIVFETLKRFLQAQNIFHASTYVILFAAPFNAFLNYYLVWGPPNMGFIGAPIAIVSTNYIMATFLALYAVYVDGYQCWCGFPDDLFKNWGRMINLSINGCIGVLSEWLAFEILTLSAARFGTVILASQSVITTISVLLYQIPFAISIASSTRIANYIGAASKKASITSSNACIILSLLVGSVNGIILTVFKTSVIKLFTADPDVISLAEKIIPLAALYQVSDCLSAVTGGILRGQGRQKIAAYCSLVAYYLIALPLGFWLAFGFHLELFGLWIGLTIAIVLLSGLQLISVLNSDWEHIISESLQEALADSHYTDEIRSVVSNVEAN</sequence>
<feature type="transmembrane region" description="Helical" evidence="6">
    <location>
        <begin position="220"/>
        <end position="242"/>
    </location>
</feature>
<evidence type="ECO:0000256" key="4">
    <source>
        <dbReference type="ARBA" id="ARBA00022989"/>
    </source>
</evidence>
<evidence type="ECO:0000256" key="1">
    <source>
        <dbReference type="ARBA" id="ARBA00004141"/>
    </source>
</evidence>
<gene>
    <name evidence="7" type="ORF">g4529</name>
</gene>
<feature type="transmembrane region" description="Helical" evidence="6">
    <location>
        <begin position="483"/>
        <end position="505"/>
    </location>
</feature>
<protein>
    <submittedName>
        <fullName evidence="7">MATE transporter</fullName>
    </submittedName>
</protein>
<feature type="transmembrane region" description="Helical" evidence="6">
    <location>
        <begin position="512"/>
        <end position="534"/>
    </location>
</feature>
<dbReference type="GO" id="GO:0015297">
    <property type="term" value="F:antiporter activity"/>
    <property type="evidence" value="ECO:0007669"/>
    <property type="project" value="InterPro"/>
</dbReference>
<evidence type="ECO:0000256" key="3">
    <source>
        <dbReference type="ARBA" id="ARBA00022692"/>
    </source>
</evidence>
<evidence type="ECO:0000313" key="7">
    <source>
        <dbReference type="EMBL" id="QFR37246.1"/>
    </source>
</evidence>
<proteinExistence type="inferred from homology"/>
<evidence type="ECO:0000256" key="5">
    <source>
        <dbReference type="ARBA" id="ARBA00023136"/>
    </source>
</evidence>
<name>A0A5P8N909_9ASCO</name>
<reference evidence="7" key="1">
    <citation type="journal article" date="2019" name="Front. Microbiol.">
        <title>An Overview of Genes From Cyberlindnera americana, a Symbiont Yeast Isolated From the Gut of the Bark Beetle Dendroctonus rhizophagus (Curculionidae: Scolytinae), Involved in the Detoxification Process Using Genome and Transcriptome Data.</title>
        <authorList>
            <person name="Soto-Robles L.V."/>
            <person name="Torres-Banda V."/>
            <person name="Rivera-Orduna F.N."/>
            <person name="Curiel-Quesada E."/>
            <person name="Hidalgo-Lara M.E."/>
            <person name="Zuniga G."/>
        </authorList>
    </citation>
    <scope>NUCLEOTIDE SEQUENCE</scope>
    <source>
        <strain evidence="7">ChDrAdgY46</strain>
    </source>
</reference>
<keyword evidence="5 6" id="KW-0472">Membrane</keyword>
<dbReference type="NCBIfam" id="TIGR00797">
    <property type="entry name" value="matE"/>
    <property type="match status" value="1"/>
</dbReference>
<feature type="transmembrane region" description="Helical" evidence="6">
    <location>
        <begin position="443"/>
        <end position="463"/>
    </location>
</feature>
<feature type="transmembrane region" description="Helical" evidence="6">
    <location>
        <begin position="540"/>
        <end position="563"/>
    </location>
</feature>
<keyword evidence="4 6" id="KW-1133">Transmembrane helix</keyword>
<dbReference type="GO" id="GO:1990961">
    <property type="term" value="P:xenobiotic detoxification by transmembrane export across the plasma membrane"/>
    <property type="evidence" value="ECO:0007669"/>
    <property type="project" value="InterPro"/>
</dbReference>
<feature type="transmembrane region" description="Helical" evidence="6">
    <location>
        <begin position="262"/>
        <end position="279"/>
    </location>
</feature>
<evidence type="ECO:0000256" key="6">
    <source>
        <dbReference type="SAM" id="Phobius"/>
    </source>
</evidence>
<keyword evidence="3 6" id="KW-0812">Transmembrane</keyword>
<dbReference type="Pfam" id="PF01554">
    <property type="entry name" value="MatE"/>
    <property type="match status" value="2"/>
</dbReference>
<feature type="transmembrane region" description="Helical" evidence="6">
    <location>
        <begin position="291"/>
        <end position="311"/>
    </location>
</feature>
<comment type="similarity">
    <text evidence="2">Belongs to the multi antimicrobial extrusion (MATE) (TC 2.A.66.1) family.</text>
</comment>
<dbReference type="InterPro" id="IPR045069">
    <property type="entry name" value="MATE_euk"/>
</dbReference>
<dbReference type="InterPro" id="IPR002528">
    <property type="entry name" value="MATE_fam"/>
</dbReference>
<dbReference type="CDD" id="cd13132">
    <property type="entry name" value="MATE_eukaryotic"/>
    <property type="match status" value="1"/>
</dbReference>
<accession>A0A5P8N909</accession>
<dbReference type="AlphaFoldDB" id="A0A5P8N909"/>
<feature type="transmembrane region" description="Helical" evidence="6">
    <location>
        <begin position="364"/>
        <end position="382"/>
    </location>
</feature>
<dbReference type="GO" id="GO:0016020">
    <property type="term" value="C:membrane"/>
    <property type="evidence" value="ECO:0007669"/>
    <property type="project" value="UniProtKB-SubCell"/>
</dbReference>
<organism evidence="7">
    <name type="scientific">Cyberlindnera americana</name>
    <dbReference type="NCBI Taxonomy" id="36016"/>
    <lineage>
        <taxon>Eukaryota</taxon>
        <taxon>Fungi</taxon>
        <taxon>Dikarya</taxon>
        <taxon>Ascomycota</taxon>
        <taxon>Saccharomycotina</taxon>
        <taxon>Saccharomycetes</taxon>
        <taxon>Phaffomycetales</taxon>
        <taxon>Phaffomycetaceae</taxon>
        <taxon>Cyberlindnera</taxon>
    </lineage>
</organism>
<evidence type="ECO:0000256" key="2">
    <source>
        <dbReference type="ARBA" id="ARBA00010199"/>
    </source>
</evidence>
<comment type="subcellular location">
    <subcellularLocation>
        <location evidence="1">Membrane</location>
        <topology evidence="1">Multi-pass membrane protein</topology>
    </subcellularLocation>
</comment>